<gene>
    <name evidence="2" type="ORF">GMARGA_LOCUS44736</name>
</gene>
<comment type="caution">
    <text evidence="2">The sequence shown here is derived from an EMBL/GenBank/DDBJ whole genome shotgun (WGS) entry which is preliminary data.</text>
</comment>
<keyword evidence="3" id="KW-1185">Reference proteome</keyword>
<dbReference type="EMBL" id="CAJVQB010154462">
    <property type="protein sequence ID" value="CAG8855915.1"/>
    <property type="molecule type" value="Genomic_DNA"/>
</dbReference>
<accession>A0ABN7XN21</accession>
<name>A0ABN7XN21_GIGMA</name>
<evidence type="ECO:0000256" key="1">
    <source>
        <dbReference type="SAM" id="MobiDB-lite"/>
    </source>
</evidence>
<feature type="non-terminal residue" evidence="2">
    <location>
        <position position="45"/>
    </location>
</feature>
<evidence type="ECO:0000313" key="2">
    <source>
        <dbReference type="EMBL" id="CAG8855915.1"/>
    </source>
</evidence>
<reference evidence="2 3" key="1">
    <citation type="submission" date="2021-06" db="EMBL/GenBank/DDBJ databases">
        <authorList>
            <person name="Kallberg Y."/>
            <person name="Tangrot J."/>
            <person name="Rosling A."/>
        </authorList>
    </citation>
    <scope>NUCLEOTIDE SEQUENCE [LARGE SCALE GENOMIC DNA]</scope>
    <source>
        <strain evidence="2 3">120-4 pot B 10/14</strain>
    </source>
</reference>
<feature type="compositionally biased region" description="Polar residues" evidence="1">
    <location>
        <begin position="1"/>
        <end position="25"/>
    </location>
</feature>
<protein>
    <submittedName>
        <fullName evidence="2">2211_t:CDS:1</fullName>
    </submittedName>
</protein>
<proteinExistence type="predicted"/>
<feature type="non-terminal residue" evidence="2">
    <location>
        <position position="1"/>
    </location>
</feature>
<evidence type="ECO:0000313" key="3">
    <source>
        <dbReference type="Proteomes" id="UP000789901"/>
    </source>
</evidence>
<feature type="region of interest" description="Disordered" evidence="1">
    <location>
        <begin position="1"/>
        <end position="27"/>
    </location>
</feature>
<organism evidence="2 3">
    <name type="scientific">Gigaspora margarita</name>
    <dbReference type="NCBI Taxonomy" id="4874"/>
    <lineage>
        <taxon>Eukaryota</taxon>
        <taxon>Fungi</taxon>
        <taxon>Fungi incertae sedis</taxon>
        <taxon>Mucoromycota</taxon>
        <taxon>Glomeromycotina</taxon>
        <taxon>Glomeromycetes</taxon>
        <taxon>Diversisporales</taxon>
        <taxon>Gigasporaceae</taxon>
        <taxon>Gigaspora</taxon>
    </lineage>
</organism>
<dbReference type="Proteomes" id="UP000789901">
    <property type="component" value="Unassembled WGS sequence"/>
</dbReference>
<sequence>SLGKNNIQNGNPAISGENSTPNRNSEIPLELKKFLNAIQEERKKW</sequence>